<evidence type="ECO:0000256" key="5">
    <source>
        <dbReference type="ARBA" id="ARBA00023136"/>
    </source>
</evidence>
<dbReference type="GO" id="GO:0003755">
    <property type="term" value="F:peptidyl-prolyl cis-trans isomerase activity"/>
    <property type="evidence" value="ECO:0007669"/>
    <property type="project" value="InterPro"/>
</dbReference>
<sequence length="613" mass="67254">MAASKGSKVAIWILMGLLILGLGGFGATNFSSTVRSVGSVGDQDISTMEYGRALQEEMRAIESQMGQSLSFEQAQAFGLPGRTLSRLVADASLDNEAERIGLSVGDEILGQQLQNIPAFRGIDGNFDRETYSFALDRAGMSETEFENSLRDETARTLLQGAVVSGKALPDSYIDTMLTYLAERRRVTWARVSSDEITGPTFDPSEEDLRTLYENEIDRFTLPERKIITYAWLTPEMILDDVELDPALIEEEYEARSADFNKPERRLVERLVYANDDAAQEAATRLEKGEVGFEDLVLERGLVLADIDMGDVTQSQLGEAGEAVFAAESGDVVGPEQTNLGPALFRINGILSAEVTPLEDAQAMIREELAFDRASRRVSAEAEPVEDLLAAGATLEELAQETDMQLDSVEWAEGQTEGIASYEGFEAAAKALQEGDFPEVMQLTDGGIFAMRLDEVIAPEPAPFDDVRDRVLNIWETRRNMERLNAVADDYIAKLGEAADFASLGLEAQTEEALIRDSDVLGTPPEFVTRAFQMQPGEISKVDAFGSVLILKLDEILPPNLEDPDTAALRDNLQQRLSTSVSQDIYRAFAEDARTRAGVDIDQTAINAVHANFQ</sequence>
<dbReference type="PANTHER" id="PTHR47529">
    <property type="entry name" value="PEPTIDYL-PROLYL CIS-TRANS ISOMERASE D"/>
    <property type="match status" value="1"/>
</dbReference>
<evidence type="ECO:0000256" key="1">
    <source>
        <dbReference type="ARBA" id="ARBA00004401"/>
    </source>
</evidence>
<dbReference type="Gene3D" id="1.10.4030.10">
    <property type="entry name" value="Porin chaperone SurA, peptide-binding domain"/>
    <property type="match status" value="1"/>
</dbReference>
<gene>
    <name evidence="9" type="ORF">ATO9_08290</name>
</gene>
<protein>
    <submittedName>
        <fullName evidence="9">Peptidylprolyl isomerase</fullName>
    </submittedName>
</protein>
<evidence type="ECO:0000256" key="2">
    <source>
        <dbReference type="ARBA" id="ARBA00022475"/>
    </source>
</evidence>
<organism evidence="9 10">
    <name type="scientific">Pseudooceanicola atlanticus</name>
    <dbReference type="NCBI Taxonomy" id="1461694"/>
    <lineage>
        <taxon>Bacteria</taxon>
        <taxon>Pseudomonadati</taxon>
        <taxon>Pseudomonadota</taxon>
        <taxon>Alphaproteobacteria</taxon>
        <taxon>Rhodobacterales</taxon>
        <taxon>Paracoccaceae</taxon>
        <taxon>Pseudooceanicola</taxon>
    </lineage>
</organism>
<keyword evidence="6" id="KW-0143">Chaperone</keyword>
<proteinExistence type="inferred from homology"/>
<dbReference type="Proteomes" id="UP000030004">
    <property type="component" value="Unassembled WGS sequence"/>
</dbReference>
<dbReference type="eggNOG" id="COG0760">
    <property type="taxonomic scope" value="Bacteria"/>
</dbReference>
<dbReference type="Pfam" id="PF13624">
    <property type="entry name" value="SurA_N_3"/>
    <property type="match status" value="1"/>
</dbReference>
<comment type="similarity">
    <text evidence="7">Belongs to the PpiD chaperone family.</text>
</comment>
<dbReference type="SUPFAM" id="SSF54534">
    <property type="entry name" value="FKBP-like"/>
    <property type="match status" value="1"/>
</dbReference>
<keyword evidence="10" id="KW-1185">Reference proteome</keyword>
<comment type="caution">
    <text evidence="9">The sequence shown here is derived from an EMBL/GenBank/DDBJ whole genome shotgun (WGS) entry which is preliminary data.</text>
</comment>
<dbReference type="EMBL" id="AQQX01000003">
    <property type="protein sequence ID" value="KGM48712.1"/>
    <property type="molecule type" value="Genomic_DNA"/>
</dbReference>
<keyword evidence="3" id="KW-0812">Transmembrane</keyword>
<name>A0A0A0EHP2_9RHOB</name>
<evidence type="ECO:0000259" key="8">
    <source>
        <dbReference type="Pfam" id="PF13145"/>
    </source>
</evidence>
<dbReference type="InterPro" id="IPR000297">
    <property type="entry name" value="PPIase_PpiC"/>
</dbReference>
<evidence type="ECO:0000256" key="3">
    <source>
        <dbReference type="ARBA" id="ARBA00022692"/>
    </source>
</evidence>
<keyword evidence="2" id="KW-1003">Cell membrane</keyword>
<keyword evidence="4" id="KW-1133">Transmembrane helix</keyword>
<dbReference type="AlphaFoldDB" id="A0A0A0EHP2"/>
<evidence type="ECO:0000313" key="10">
    <source>
        <dbReference type="Proteomes" id="UP000030004"/>
    </source>
</evidence>
<keyword evidence="5" id="KW-0472">Membrane</keyword>
<evidence type="ECO:0000313" key="9">
    <source>
        <dbReference type="EMBL" id="KGM48712.1"/>
    </source>
</evidence>
<dbReference type="SUPFAM" id="SSF109998">
    <property type="entry name" value="Triger factor/SurA peptide-binding domain-like"/>
    <property type="match status" value="1"/>
</dbReference>
<keyword evidence="9" id="KW-0413">Isomerase</keyword>
<evidence type="ECO:0000256" key="6">
    <source>
        <dbReference type="ARBA" id="ARBA00023186"/>
    </source>
</evidence>
<dbReference type="Pfam" id="PF13145">
    <property type="entry name" value="Rotamase_2"/>
    <property type="match status" value="1"/>
</dbReference>
<dbReference type="PANTHER" id="PTHR47529:SF1">
    <property type="entry name" value="PERIPLASMIC CHAPERONE PPID"/>
    <property type="match status" value="1"/>
</dbReference>
<dbReference type="STRING" id="1461694.ATO9_08290"/>
<evidence type="ECO:0000256" key="4">
    <source>
        <dbReference type="ARBA" id="ARBA00022989"/>
    </source>
</evidence>
<dbReference type="GO" id="GO:0005886">
    <property type="term" value="C:plasma membrane"/>
    <property type="evidence" value="ECO:0007669"/>
    <property type="project" value="UniProtKB-SubCell"/>
</dbReference>
<dbReference type="InterPro" id="IPR027304">
    <property type="entry name" value="Trigger_fact/SurA_dom_sf"/>
</dbReference>
<feature type="domain" description="PpiC" evidence="8">
    <location>
        <begin position="245"/>
        <end position="361"/>
    </location>
</feature>
<accession>A0A0A0EHP2</accession>
<dbReference type="OrthoDB" id="9768393at2"/>
<dbReference type="InterPro" id="IPR052029">
    <property type="entry name" value="PpiD_chaperone"/>
</dbReference>
<comment type="subcellular location">
    <subcellularLocation>
        <location evidence="1">Cell membrane</location>
        <topology evidence="1">Single-pass type II membrane protein</topology>
    </subcellularLocation>
</comment>
<evidence type="ECO:0000256" key="7">
    <source>
        <dbReference type="ARBA" id="ARBA00038408"/>
    </source>
</evidence>
<reference evidence="9 10" key="1">
    <citation type="journal article" date="2015" name="Antonie Van Leeuwenhoek">
        <title>Pseudooceanicola atlanticus gen. nov. sp. nov., isolated from surface seawater of the Atlantic Ocean and reclassification of Oceanicola batsensis, Oceanicola marinus, Oceanicola nitratireducens, Oceanicola nanhaiensis, Oceanicola antarcticus and Oceanicola flagellatus, as Pseudooceanicola batsensis comb. nov., Pseudooceanicola marinus comb. nov., Pseudooceanicola nitratireducens comb. nov., Pseudooceanicola nanhaiensis comb. nov., Pseudooceanicola antarcticus comb. nov., and Pseudooceanicola flagellatus comb. nov.</title>
        <authorList>
            <person name="Lai Q."/>
            <person name="Li G."/>
            <person name="Liu X."/>
            <person name="Du Y."/>
            <person name="Sun F."/>
            <person name="Shao Z."/>
        </authorList>
    </citation>
    <scope>NUCLEOTIDE SEQUENCE [LARGE SCALE GENOMIC DNA]</scope>
    <source>
        <strain evidence="9 10">22II-s11g</strain>
    </source>
</reference>